<comment type="caution">
    <text evidence="2">The sequence shown here is derived from an EMBL/GenBank/DDBJ whole genome shotgun (WGS) entry which is preliminary data.</text>
</comment>
<dbReference type="eggNOG" id="ENOG502ZA0J">
    <property type="taxonomic scope" value="Bacteria"/>
</dbReference>
<evidence type="ECO:0000313" key="2">
    <source>
        <dbReference type="EMBL" id="KAJ03307.1"/>
    </source>
</evidence>
<dbReference type="InterPro" id="IPR027417">
    <property type="entry name" value="P-loop_NTPase"/>
</dbReference>
<organism evidence="2 3">
    <name type="scientific">Sulfitobacter mediterraneus</name>
    <dbReference type="NCBI Taxonomy" id="83219"/>
    <lineage>
        <taxon>Bacteria</taxon>
        <taxon>Pseudomonadati</taxon>
        <taxon>Pseudomonadota</taxon>
        <taxon>Alphaproteobacteria</taxon>
        <taxon>Rhodobacterales</taxon>
        <taxon>Roseobacteraceae</taxon>
        <taxon>Sulfitobacter</taxon>
    </lineage>
</organism>
<accession>A0A061SR06</accession>
<dbReference type="Pfam" id="PF00685">
    <property type="entry name" value="Sulfotransfer_1"/>
    <property type="match status" value="1"/>
</dbReference>
<dbReference type="InterPro" id="IPR000863">
    <property type="entry name" value="Sulfotransferase_dom"/>
</dbReference>
<dbReference type="STRING" id="83219.PM02_10335"/>
<proteinExistence type="predicted"/>
<name>A0A061SR06_9RHOB</name>
<gene>
    <name evidence="2" type="ORF">PM02_10335</name>
</gene>
<dbReference type="Gene3D" id="3.40.50.300">
    <property type="entry name" value="P-loop containing nucleotide triphosphate hydrolases"/>
    <property type="match status" value="1"/>
</dbReference>
<dbReference type="AlphaFoldDB" id="A0A061SR06"/>
<dbReference type="Proteomes" id="UP000027337">
    <property type="component" value="Unassembled WGS sequence"/>
</dbReference>
<feature type="domain" description="Sulfotransferase" evidence="1">
    <location>
        <begin position="14"/>
        <end position="132"/>
    </location>
</feature>
<evidence type="ECO:0000313" key="3">
    <source>
        <dbReference type="Proteomes" id="UP000027337"/>
    </source>
</evidence>
<evidence type="ECO:0000259" key="1">
    <source>
        <dbReference type="Pfam" id="PF00685"/>
    </source>
</evidence>
<reference evidence="2 3" key="1">
    <citation type="journal article" date="2014" name="Genome Announc.">
        <title>Draft Genome Sequences of Two Isolates of the Roseobacter Group, Sulfitobacter sp. Strains 3SOLIMAR09 and 1FIGIMAR09, from Harbors of Mallorca Island (Mediterranean Sea).</title>
        <authorList>
            <person name="Mas-Llado M."/>
            <person name="Pina-Villalonga J.M."/>
            <person name="Brunet-Galmes I."/>
            <person name="Nogales B."/>
            <person name="Bosch R."/>
        </authorList>
    </citation>
    <scope>NUCLEOTIDE SEQUENCE [LARGE SCALE GENOMIC DNA]</scope>
    <source>
        <strain evidence="2 3">1FIGIMAR09</strain>
    </source>
</reference>
<keyword evidence="3" id="KW-1185">Reference proteome</keyword>
<dbReference type="GO" id="GO:0008146">
    <property type="term" value="F:sulfotransferase activity"/>
    <property type="evidence" value="ECO:0007669"/>
    <property type="project" value="InterPro"/>
</dbReference>
<sequence length="156" mass="17110">MTFPDDPVESFYQFLDEDRFDAASLQMITDHYRSALALEEEGASNLLRLHYADMCRDPAAAIARIADHIGITHPPALMAQLVEAASFANMKANAVRFAPGAGVGFWHDDAGFFDTASSNKWEGVLSDKDLAAYRARIAGMLSPQEQRWLEQGSASA</sequence>
<dbReference type="SUPFAM" id="SSF52540">
    <property type="entry name" value="P-loop containing nucleoside triphosphate hydrolases"/>
    <property type="match status" value="1"/>
</dbReference>
<protein>
    <recommendedName>
        <fullName evidence="1">Sulfotransferase domain-containing protein</fullName>
    </recommendedName>
</protein>
<dbReference type="EMBL" id="JEMU01000007">
    <property type="protein sequence ID" value="KAJ03307.1"/>
    <property type="molecule type" value="Genomic_DNA"/>
</dbReference>